<dbReference type="GO" id="GO:0046922">
    <property type="term" value="F:peptide-O-fucosyltransferase activity"/>
    <property type="evidence" value="ECO:0007669"/>
    <property type="project" value="InterPro"/>
</dbReference>
<dbReference type="PANTHER" id="PTHR13398:SF0">
    <property type="entry name" value="GDP-FUCOSE PROTEIN O-FUCOSYLTRANSFERASE 2"/>
    <property type="match status" value="1"/>
</dbReference>
<dbReference type="InterPro" id="IPR045130">
    <property type="entry name" value="OFUT2-like"/>
</dbReference>
<keyword evidence="3" id="KW-0808">Transferase</keyword>
<evidence type="ECO:0000256" key="2">
    <source>
        <dbReference type="ARBA" id="ARBA00004922"/>
    </source>
</evidence>
<name>A0A238F7Y3_9BASI</name>
<reference evidence="11" key="1">
    <citation type="submission" date="2016-09" db="EMBL/GenBank/DDBJ databases">
        <authorList>
            <person name="Jeantristanb JTB J.-T."/>
            <person name="Ricardo R."/>
        </authorList>
    </citation>
    <scope>NUCLEOTIDE SEQUENCE [LARGE SCALE GENOMIC DNA]</scope>
</reference>
<dbReference type="Gene3D" id="3.40.50.11350">
    <property type="match status" value="1"/>
</dbReference>
<dbReference type="STRING" id="269621.A0A238F7Y3"/>
<evidence type="ECO:0000256" key="5">
    <source>
        <dbReference type="ARBA" id="ARBA00023253"/>
    </source>
</evidence>
<dbReference type="CDD" id="cd11296">
    <property type="entry name" value="O-FucT_like"/>
    <property type="match status" value="1"/>
</dbReference>
<feature type="compositionally biased region" description="Polar residues" evidence="9">
    <location>
        <begin position="66"/>
        <end position="88"/>
    </location>
</feature>
<dbReference type="GO" id="GO:0006004">
    <property type="term" value="P:fucose metabolic process"/>
    <property type="evidence" value="ECO:0007669"/>
    <property type="project" value="UniProtKB-KW"/>
</dbReference>
<gene>
    <name evidence="10" type="ORF">BQ2448_254</name>
</gene>
<evidence type="ECO:0000256" key="1">
    <source>
        <dbReference type="ARBA" id="ARBA00004240"/>
    </source>
</evidence>
<evidence type="ECO:0000313" key="11">
    <source>
        <dbReference type="Proteomes" id="UP000198372"/>
    </source>
</evidence>
<dbReference type="AlphaFoldDB" id="A0A238F7Y3"/>
<feature type="compositionally biased region" description="Polar residues" evidence="9">
    <location>
        <begin position="40"/>
        <end position="55"/>
    </location>
</feature>
<dbReference type="Proteomes" id="UP000198372">
    <property type="component" value="Unassembled WGS sequence"/>
</dbReference>
<evidence type="ECO:0000256" key="3">
    <source>
        <dbReference type="ARBA" id="ARBA00022679"/>
    </source>
</evidence>
<dbReference type="EMBL" id="FMSP01000003">
    <property type="protein sequence ID" value="SCV68133.1"/>
    <property type="molecule type" value="Genomic_DNA"/>
</dbReference>
<keyword evidence="11" id="KW-1185">Reference proteome</keyword>
<comment type="pathway">
    <text evidence="2">Protein modification; protein glycosylation.</text>
</comment>
<keyword evidence="6" id="KW-0119">Carbohydrate metabolism</keyword>
<evidence type="ECO:0000256" key="4">
    <source>
        <dbReference type="ARBA" id="ARBA00022824"/>
    </source>
</evidence>
<dbReference type="OrthoDB" id="423313at2759"/>
<evidence type="ECO:0000256" key="6">
    <source>
        <dbReference type="ARBA" id="ARBA00023277"/>
    </source>
</evidence>
<dbReference type="Pfam" id="PF10250">
    <property type="entry name" value="O-FucT"/>
    <property type="match status" value="1"/>
</dbReference>
<proteinExistence type="inferred from homology"/>
<organism evidence="10 11">
    <name type="scientific">Microbotryum intermedium</name>
    <dbReference type="NCBI Taxonomy" id="269621"/>
    <lineage>
        <taxon>Eukaryota</taxon>
        <taxon>Fungi</taxon>
        <taxon>Dikarya</taxon>
        <taxon>Basidiomycota</taxon>
        <taxon>Pucciniomycotina</taxon>
        <taxon>Microbotryomycetes</taxon>
        <taxon>Microbotryales</taxon>
        <taxon>Microbotryaceae</taxon>
        <taxon>Microbotryum</taxon>
    </lineage>
</organism>
<dbReference type="GO" id="GO:0005783">
    <property type="term" value="C:endoplasmic reticulum"/>
    <property type="evidence" value="ECO:0007669"/>
    <property type="project" value="UniProtKB-SubCell"/>
</dbReference>
<evidence type="ECO:0000256" key="8">
    <source>
        <dbReference type="ARBA" id="ARBA00026232"/>
    </source>
</evidence>
<evidence type="ECO:0000256" key="7">
    <source>
        <dbReference type="ARBA" id="ARBA00025803"/>
    </source>
</evidence>
<feature type="region of interest" description="Disordered" evidence="9">
    <location>
        <begin position="1"/>
        <end position="115"/>
    </location>
</feature>
<evidence type="ECO:0000313" key="10">
    <source>
        <dbReference type="EMBL" id="SCV68133.1"/>
    </source>
</evidence>
<keyword evidence="5" id="KW-0294">Fucose metabolism</keyword>
<accession>A0A238F7Y3</accession>
<comment type="subcellular location">
    <subcellularLocation>
        <location evidence="1">Endoplasmic reticulum</location>
    </subcellularLocation>
</comment>
<protein>
    <recommendedName>
        <fullName evidence="8">GDP-fucose protein O-fucosyltransferase 2</fullName>
    </recommendedName>
</protein>
<sequence>MSSALGRRPSYGYSNDPDLAADGVRPAPSPSTSASITSLDELTTSNTLLNVSRTNPPRPQKGEWSRANSVVSSFWPISSGQGHAQGQPSRAPKRSVGGSMWVEGGDEDSPTKRRKSYIELDIDETDGTDAPRYRSAPNPFNVLNVRSSTLRSNLRAPRRILVLLLLPLLVYLVHRTAIHSRSDMSDSSVDAMAQLYRGSWIGETTRGAAEIRYAFGKLMGAQGGEWRGKVPPRKNPLKTRIPLKSFRDNLRDDHGYVTSFPYGGTTNQLMEILKLVHLGQLLDRDVILSELMATHEHAANVGYSKFFDLDLFSFLTNVSIMEWQEVKIPLETGTTPEKLSCWGWQDSAPLKGYNIQTFFWPPPGQLTVPSSIQTSMSFPAMEVLASQSNRQWLDESAQRLYGGWENAPDPPDTKLMCFENLFYGQCVIPRAGAFDTEAKLMVVLMISLMTKSVPSIHFVEGAVDQSYTIEELSPDDRVWTSVGQHLHYNAHISHIADELLTFLMGRSGARKPFIGVHLRRGDFVSLGRVADDDVRSYTRAVSEVQNELRKKSKWSGVGSRRDLPVIFATDATDDAFLKKLADLGWLRINHQEFATADRGSFVTGVDVRFGGWYPSMLDSLLLSRAVGFVGTKSSTYSYLAARRVETWNDGVTRIAG</sequence>
<dbReference type="InterPro" id="IPR019378">
    <property type="entry name" value="GDP-Fuc_O-FucTrfase"/>
</dbReference>
<dbReference type="PANTHER" id="PTHR13398">
    <property type="entry name" value="GDP-FUCOSE PROTEIN O-FUCOSYLTRANSFERASE 2"/>
    <property type="match status" value="1"/>
</dbReference>
<evidence type="ECO:0000256" key="9">
    <source>
        <dbReference type="SAM" id="MobiDB-lite"/>
    </source>
</evidence>
<comment type="similarity">
    <text evidence="7">Belongs to the glycosyltransferase 68 family.</text>
</comment>
<keyword evidence="4" id="KW-0256">Endoplasmic reticulum</keyword>